<dbReference type="InterPro" id="IPR017734">
    <property type="entry name" value="T6SS_SciN"/>
</dbReference>
<dbReference type="EMBL" id="JABFMT010000005">
    <property type="protein sequence ID" value="NUU01341.1"/>
    <property type="molecule type" value="Genomic_DNA"/>
</dbReference>
<feature type="chain" id="PRO_5012896660" evidence="1">
    <location>
        <begin position="23"/>
        <end position="209"/>
    </location>
</feature>
<dbReference type="PANTHER" id="PTHR37625">
    <property type="entry name" value="OUTER MEMBRANE LIPOPROTEIN-RELATED"/>
    <property type="match status" value="1"/>
</dbReference>
<gene>
    <name evidence="2" type="primary">tssJ</name>
    <name evidence="3" type="ORF">CEJ42_00730</name>
    <name evidence="2" type="ORF">HNO84_07010</name>
</gene>
<proteinExistence type="predicted"/>
<dbReference type="InterPro" id="IPR038706">
    <property type="entry name" value="Type_VI_SciN-like_sf"/>
</dbReference>
<protein>
    <submittedName>
        <fullName evidence="2">Type VI secretion system lipoprotein TssJ</fullName>
    </submittedName>
    <submittedName>
        <fullName evidence="3">Type VI secretion system-associated lipoprotein</fullName>
    </submittedName>
</protein>
<keyword evidence="1" id="KW-0732">Signal</keyword>
<organism evidence="3 4">
    <name type="scientific">Herbaspirillum robiniae</name>
    <dbReference type="NCBI Taxonomy" id="2014887"/>
    <lineage>
        <taxon>Bacteria</taxon>
        <taxon>Pseudomonadati</taxon>
        <taxon>Pseudomonadota</taxon>
        <taxon>Betaproteobacteria</taxon>
        <taxon>Burkholderiales</taxon>
        <taxon>Oxalobacteraceae</taxon>
        <taxon>Herbaspirillum</taxon>
    </lineage>
</organism>
<feature type="signal peptide" evidence="1">
    <location>
        <begin position="1"/>
        <end position="22"/>
    </location>
</feature>
<evidence type="ECO:0000313" key="4">
    <source>
        <dbReference type="Proteomes" id="UP000197596"/>
    </source>
</evidence>
<evidence type="ECO:0000313" key="3">
    <source>
        <dbReference type="EMBL" id="OWY30640.1"/>
    </source>
</evidence>
<evidence type="ECO:0000313" key="2">
    <source>
        <dbReference type="EMBL" id="NUU01341.1"/>
    </source>
</evidence>
<reference evidence="3 4" key="1">
    <citation type="submission" date="2017-06" db="EMBL/GenBank/DDBJ databases">
        <title>Herbaspirillum phytohormonus sp. nov., isolated from the root nodule of Robinia pseudoacacia in lead-zinc mine.</title>
        <authorList>
            <person name="Fan M."/>
            <person name="Lin Y."/>
        </authorList>
    </citation>
    <scope>NUCLEOTIDE SEQUENCE [LARGE SCALE GENOMIC DNA]</scope>
    <source>
        <strain evidence="3 4">HZ10</strain>
    </source>
</reference>
<comment type="caution">
    <text evidence="3">The sequence shown here is derived from an EMBL/GenBank/DDBJ whole genome shotgun (WGS) entry which is preliminary data.</text>
</comment>
<dbReference type="AlphaFoldDB" id="A0A246WU93"/>
<dbReference type="Gene3D" id="2.60.40.4150">
    <property type="entry name" value="Type VI secretion system, lipoprotein SciN"/>
    <property type="match status" value="1"/>
</dbReference>
<dbReference type="EMBL" id="NJGU01000001">
    <property type="protein sequence ID" value="OWY30640.1"/>
    <property type="molecule type" value="Genomic_DNA"/>
</dbReference>
<dbReference type="PROSITE" id="PS51257">
    <property type="entry name" value="PROKAR_LIPOPROTEIN"/>
    <property type="match status" value="1"/>
</dbReference>
<keyword evidence="5" id="KW-1185">Reference proteome</keyword>
<evidence type="ECO:0000313" key="5">
    <source>
        <dbReference type="Proteomes" id="UP000536746"/>
    </source>
</evidence>
<sequence length="209" mass="22393">MKKQLIDIFLLGLVVSSISGCAAVGAASTVGQVAKSTLEALGLKKPDAPEVPDAMKQPRTVSIKLHASRALNQDAQQRPLALVAKIYKLKQNITFQQASYDTFLSAQKEKEALGADLLEVKEVTLVPGQRYEISEKVSYEAGYIGVVALFVNPAQQRWRVAFKADESEKNGITVGLQSCSLTVGAGAAAVDTQGKPLEKNLMLAPVQCH</sequence>
<dbReference type="RefSeq" id="WP_079214949.1">
    <property type="nucleotide sequence ID" value="NZ_CP018845.1"/>
</dbReference>
<name>A0A246WU93_9BURK</name>
<keyword evidence="3" id="KW-0449">Lipoprotein</keyword>
<dbReference type="Pfam" id="PF12790">
    <property type="entry name" value="T6SS-SciN"/>
    <property type="match status" value="1"/>
</dbReference>
<dbReference type="PANTHER" id="PTHR37625:SF4">
    <property type="entry name" value="OUTER MEMBRANE LIPOPROTEIN"/>
    <property type="match status" value="1"/>
</dbReference>
<dbReference type="NCBIfam" id="TIGR03352">
    <property type="entry name" value="VI_chp_3"/>
    <property type="match status" value="1"/>
</dbReference>
<reference evidence="2 5" key="2">
    <citation type="journal article" date="2020" name="Front. Plant Sci.">
        <title>Isolation of Rhizosphere Bacteria That Improve Quality and Water Stress Tolerance in Greenhouse Ornamentals.</title>
        <authorList>
            <person name="Nordstedt N.P."/>
            <person name="Jones M.L."/>
        </authorList>
    </citation>
    <scope>NUCLEOTIDE SEQUENCE [LARGE SCALE GENOMIC DNA]</scope>
    <source>
        <strain evidence="2 5">C6C2</strain>
    </source>
</reference>
<dbReference type="OrthoDB" id="8752321at2"/>
<dbReference type="Proteomes" id="UP000536746">
    <property type="component" value="Unassembled WGS sequence"/>
</dbReference>
<accession>A0A246WU93</accession>
<dbReference type="Proteomes" id="UP000197596">
    <property type="component" value="Unassembled WGS sequence"/>
</dbReference>
<evidence type="ECO:0000256" key="1">
    <source>
        <dbReference type="SAM" id="SignalP"/>
    </source>
</evidence>